<reference evidence="1 2" key="1">
    <citation type="submission" date="2014-09" db="EMBL/GenBank/DDBJ databases">
        <authorList>
            <person name="Magalhaes I.L.F."/>
            <person name="Oliveira U."/>
            <person name="Santos F.R."/>
            <person name="Vidigal T.H.D.A."/>
            <person name="Brescovit A.D."/>
            <person name="Santos A.J."/>
        </authorList>
    </citation>
    <scope>NUCLEOTIDE SEQUENCE [LARGE SCALE GENOMIC DNA]</scope>
</reference>
<dbReference type="Proteomes" id="UP000054845">
    <property type="component" value="Unassembled WGS sequence"/>
</dbReference>
<dbReference type="AlphaFoldDB" id="A0A0P1BQV4"/>
<accession>A0A0P1BQV4</accession>
<evidence type="ECO:0000313" key="1">
    <source>
        <dbReference type="EMBL" id="CEH19023.1"/>
    </source>
</evidence>
<sequence length="71" mass="7771">MSVRNGEELGVHCLPSLFTGESPLVLIFLTMMRRLNSSSTSSAQAPSIDVPEIVERMRRTESITAYGLTDA</sequence>
<name>A0A0P1BQV4_9BASI</name>
<dbReference type="EMBL" id="CCYA01000276">
    <property type="protein sequence ID" value="CEH19023.1"/>
    <property type="molecule type" value="Genomic_DNA"/>
</dbReference>
<proteinExistence type="predicted"/>
<evidence type="ECO:0000313" key="2">
    <source>
        <dbReference type="Proteomes" id="UP000054845"/>
    </source>
</evidence>
<protein>
    <submittedName>
        <fullName evidence="1">Uncharacterized protein</fullName>
    </submittedName>
</protein>
<keyword evidence="2" id="KW-1185">Reference proteome</keyword>
<organism evidence="1 2">
    <name type="scientific">Ceraceosorus bombacis</name>
    <dbReference type="NCBI Taxonomy" id="401625"/>
    <lineage>
        <taxon>Eukaryota</taxon>
        <taxon>Fungi</taxon>
        <taxon>Dikarya</taxon>
        <taxon>Basidiomycota</taxon>
        <taxon>Ustilaginomycotina</taxon>
        <taxon>Exobasidiomycetes</taxon>
        <taxon>Ceraceosorales</taxon>
        <taxon>Ceraceosoraceae</taxon>
        <taxon>Ceraceosorus</taxon>
    </lineage>
</organism>